<dbReference type="PANTHER" id="PTHR43432:SF3">
    <property type="entry name" value="SLR0285 PROTEIN"/>
    <property type="match status" value="1"/>
</dbReference>
<dbReference type="GO" id="GO:0046872">
    <property type="term" value="F:metal ion binding"/>
    <property type="evidence" value="ECO:0007669"/>
    <property type="project" value="UniProtKB-KW"/>
</dbReference>
<dbReference type="SFLD" id="SFLDS00029">
    <property type="entry name" value="Radical_SAM"/>
    <property type="match status" value="1"/>
</dbReference>
<keyword evidence="2" id="KW-0408">Iron</keyword>
<reference evidence="5" key="1">
    <citation type="submission" date="2021-01" db="EMBL/GenBank/DDBJ databases">
        <title>Whole genome shotgun sequence of Acrocarpospora phusangensis NBRC 108782.</title>
        <authorList>
            <person name="Komaki H."/>
            <person name="Tamura T."/>
        </authorList>
    </citation>
    <scope>NUCLEOTIDE SEQUENCE</scope>
    <source>
        <strain evidence="5">NBRC 108782</strain>
    </source>
</reference>
<dbReference type="InterPro" id="IPR058240">
    <property type="entry name" value="rSAM_sf"/>
</dbReference>
<dbReference type="PANTHER" id="PTHR43432">
    <property type="entry name" value="SLR0285 PROTEIN"/>
    <property type="match status" value="1"/>
</dbReference>
<comment type="caution">
    <text evidence="5">The sequence shown here is derived from an EMBL/GenBank/DDBJ whole genome shotgun (WGS) entry which is preliminary data.</text>
</comment>
<organism evidence="5 6">
    <name type="scientific">Acrocarpospora phusangensis</name>
    <dbReference type="NCBI Taxonomy" id="1070424"/>
    <lineage>
        <taxon>Bacteria</taxon>
        <taxon>Bacillati</taxon>
        <taxon>Actinomycetota</taxon>
        <taxon>Actinomycetes</taxon>
        <taxon>Streptosporangiales</taxon>
        <taxon>Streptosporangiaceae</taxon>
        <taxon>Acrocarpospora</taxon>
    </lineage>
</organism>
<keyword evidence="3" id="KW-0411">Iron-sulfur</keyword>
<dbReference type="EMBL" id="BOOA01000044">
    <property type="protein sequence ID" value="GIH26753.1"/>
    <property type="molecule type" value="Genomic_DNA"/>
</dbReference>
<protein>
    <submittedName>
        <fullName evidence="5">Radical SAM protein</fullName>
    </submittedName>
</protein>
<dbReference type="Proteomes" id="UP000640052">
    <property type="component" value="Unassembled WGS sequence"/>
</dbReference>
<keyword evidence="6" id="KW-1185">Reference proteome</keyword>
<evidence type="ECO:0000259" key="4">
    <source>
        <dbReference type="Pfam" id="PF04055"/>
    </source>
</evidence>
<dbReference type="InterPro" id="IPR007197">
    <property type="entry name" value="rSAM"/>
</dbReference>
<evidence type="ECO:0000256" key="3">
    <source>
        <dbReference type="ARBA" id="ARBA00023014"/>
    </source>
</evidence>
<evidence type="ECO:0000256" key="1">
    <source>
        <dbReference type="ARBA" id="ARBA00022723"/>
    </source>
</evidence>
<dbReference type="InterPro" id="IPR040086">
    <property type="entry name" value="MJ0683-like"/>
</dbReference>
<proteinExistence type="predicted"/>
<evidence type="ECO:0000313" key="5">
    <source>
        <dbReference type="EMBL" id="GIH26753.1"/>
    </source>
</evidence>
<keyword evidence="1" id="KW-0479">Metal-binding</keyword>
<dbReference type="SFLD" id="SFLDG01084">
    <property type="entry name" value="Uncharacterised_Radical_SAM_Su"/>
    <property type="match status" value="1"/>
</dbReference>
<dbReference type="Pfam" id="PF04055">
    <property type="entry name" value="Radical_SAM"/>
    <property type="match status" value="1"/>
</dbReference>
<evidence type="ECO:0000256" key="2">
    <source>
        <dbReference type="ARBA" id="ARBA00023004"/>
    </source>
</evidence>
<feature type="domain" description="Radical SAM core" evidence="4">
    <location>
        <begin position="64"/>
        <end position="233"/>
    </location>
</feature>
<dbReference type="GO" id="GO:0003824">
    <property type="term" value="F:catalytic activity"/>
    <property type="evidence" value="ECO:0007669"/>
    <property type="project" value="InterPro"/>
</dbReference>
<dbReference type="Gene3D" id="3.80.30.30">
    <property type="match status" value="1"/>
</dbReference>
<dbReference type="SUPFAM" id="SSF102114">
    <property type="entry name" value="Radical SAM enzymes"/>
    <property type="match status" value="1"/>
</dbReference>
<dbReference type="RefSeq" id="WP_239161949.1">
    <property type="nucleotide sequence ID" value="NZ_BOOA01000044.1"/>
</dbReference>
<evidence type="ECO:0000313" key="6">
    <source>
        <dbReference type="Proteomes" id="UP000640052"/>
    </source>
</evidence>
<dbReference type="AlphaFoldDB" id="A0A919QDJ8"/>
<accession>A0A919QDJ8</accession>
<dbReference type="GO" id="GO:0051536">
    <property type="term" value="F:iron-sulfur cluster binding"/>
    <property type="evidence" value="ECO:0007669"/>
    <property type="project" value="UniProtKB-KW"/>
</dbReference>
<sequence>MRVLLIVMPWDVLPLLDGGPQRPRIERQAVIREFGGLTCYEVAARVALERVPAAAELPFAWAASPYRGCEAGCRYCAARRGHRYLGLDAGGDFDSRIVVKTNLADRLRREVASPRWSGETVALGLTGDCYQPAEETYLLMPQVIRALAEAGNPFTVLTKSPLVLRDVEALREAGKLTQVRVAVSVGFVDEKVRRGVEPGAAGAQRRLDVCSALNEAGVPCEVLMAPILPLITDSADHLRATVRRAAEAGAVAVTPVVLRLPPGAREWFTAWLEREHPGLVPRYAALYGKSPTAPAEYRAGIAAQVRGLAEAYGIGRSARRWKRRRSPARQLSLV</sequence>
<name>A0A919QDJ8_9ACTN</name>
<gene>
    <name evidence="5" type="ORF">Aph01nite_50630</name>
</gene>